<dbReference type="STRING" id="137733.SAMN05421767_10235"/>
<keyword evidence="4 7" id="KW-0812">Transmembrane</keyword>
<evidence type="ECO:0000256" key="3">
    <source>
        <dbReference type="ARBA" id="ARBA00022475"/>
    </source>
</evidence>
<feature type="transmembrane region" description="Helical" evidence="7">
    <location>
        <begin position="72"/>
        <end position="91"/>
    </location>
</feature>
<proteinExistence type="inferred from homology"/>
<dbReference type="CDD" id="cd06261">
    <property type="entry name" value="TM_PBP2"/>
    <property type="match status" value="1"/>
</dbReference>
<comment type="similarity">
    <text evidence="7">Belongs to the binding-protein-dependent transport system permease family.</text>
</comment>
<evidence type="ECO:0000256" key="1">
    <source>
        <dbReference type="ARBA" id="ARBA00004141"/>
    </source>
</evidence>
<dbReference type="AlphaFoldDB" id="A0A1H9H9H3"/>
<evidence type="ECO:0000313" key="10">
    <source>
        <dbReference type="Proteomes" id="UP000198556"/>
    </source>
</evidence>
<keyword evidence="2 7" id="KW-0813">Transport</keyword>
<keyword evidence="10" id="KW-1185">Reference proteome</keyword>
<dbReference type="GO" id="GO:0015226">
    <property type="term" value="F:carnitine transmembrane transporter activity"/>
    <property type="evidence" value="ECO:0007669"/>
    <property type="project" value="TreeGrafter"/>
</dbReference>
<dbReference type="EMBL" id="FOGF01000002">
    <property type="protein sequence ID" value="SEQ58923.1"/>
    <property type="molecule type" value="Genomic_DNA"/>
</dbReference>
<evidence type="ECO:0000256" key="2">
    <source>
        <dbReference type="ARBA" id="ARBA00022448"/>
    </source>
</evidence>
<evidence type="ECO:0000256" key="5">
    <source>
        <dbReference type="ARBA" id="ARBA00022989"/>
    </source>
</evidence>
<feature type="transmembrane region" description="Helical" evidence="7">
    <location>
        <begin position="252"/>
        <end position="269"/>
    </location>
</feature>
<evidence type="ECO:0000256" key="7">
    <source>
        <dbReference type="RuleBase" id="RU363032"/>
    </source>
</evidence>
<dbReference type="GO" id="GO:0043190">
    <property type="term" value="C:ATP-binding cassette (ABC) transporter complex"/>
    <property type="evidence" value="ECO:0007669"/>
    <property type="project" value="TreeGrafter"/>
</dbReference>
<evidence type="ECO:0000259" key="8">
    <source>
        <dbReference type="PROSITE" id="PS50928"/>
    </source>
</evidence>
<dbReference type="InterPro" id="IPR035906">
    <property type="entry name" value="MetI-like_sf"/>
</dbReference>
<comment type="subcellular location">
    <subcellularLocation>
        <location evidence="7">Cell membrane</location>
        <topology evidence="7">Multi-pass membrane protein</topology>
    </subcellularLocation>
    <subcellularLocation>
        <location evidence="1">Membrane</location>
        <topology evidence="1">Multi-pass membrane protein</topology>
    </subcellularLocation>
</comment>
<keyword evidence="6 7" id="KW-0472">Membrane</keyword>
<dbReference type="Proteomes" id="UP000198556">
    <property type="component" value="Unassembled WGS sequence"/>
</dbReference>
<reference evidence="9 10" key="1">
    <citation type="submission" date="2016-10" db="EMBL/GenBank/DDBJ databases">
        <authorList>
            <person name="de Groot N.N."/>
        </authorList>
    </citation>
    <scope>NUCLEOTIDE SEQUENCE [LARGE SCALE GENOMIC DNA]</scope>
    <source>
        <strain evidence="9 10">DSM 15827</strain>
    </source>
</reference>
<keyword evidence="3" id="KW-1003">Cell membrane</keyword>
<evidence type="ECO:0000313" key="9">
    <source>
        <dbReference type="EMBL" id="SEQ58923.1"/>
    </source>
</evidence>
<evidence type="ECO:0000256" key="6">
    <source>
        <dbReference type="ARBA" id="ARBA00023136"/>
    </source>
</evidence>
<dbReference type="GO" id="GO:0031460">
    <property type="term" value="P:glycine betaine transport"/>
    <property type="evidence" value="ECO:0007669"/>
    <property type="project" value="TreeGrafter"/>
</dbReference>
<organism evidence="9 10">
    <name type="scientific">Granulicatella balaenopterae</name>
    <dbReference type="NCBI Taxonomy" id="137733"/>
    <lineage>
        <taxon>Bacteria</taxon>
        <taxon>Bacillati</taxon>
        <taxon>Bacillota</taxon>
        <taxon>Bacilli</taxon>
        <taxon>Lactobacillales</taxon>
        <taxon>Carnobacteriaceae</taxon>
        <taxon>Granulicatella</taxon>
    </lineage>
</organism>
<dbReference type="PROSITE" id="PS50928">
    <property type="entry name" value="ABC_TM1"/>
    <property type="match status" value="1"/>
</dbReference>
<sequence length="283" mass="30917">MFNLPTIPLSQWIENITQSATENGEGFFNGVRILGDTLIYGLTDFFNLFPPFVFILAMTLWALYLQNNKKKWAFPVFVFLGLSFILNQGLWGDFMSTLSLILIASLFAILLGIPLGILMGKSNIAQTILKPVLDFMQTMPAFVYLIPAVAFFGIGVVPGMVASIIFSIPPTVRFTALGIRQISEELEEAAISFGATPTQKLFKVELRLAKSTIMAGVNQTIMLCLSMVVIASMIGSPGLGRRVVSALQRAQVGPGFVAGLAIVILAIIIDRFTHLLSTDKHLQ</sequence>
<evidence type="ECO:0000256" key="4">
    <source>
        <dbReference type="ARBA" id="ARBA00022692"/>
    </source>
</evidence>
<feature type="transmembrane region" description="Helical" evidence="7">
    <location>
        <begin position="45"/>
        <end position="65"/>
    </location>
</feature>
<dbReference type="InterPro" id="IPR000515">
    <property type="entry name" value="MetI-like"/>
</dbReference>
<dbReference type="SUPFAM" id="SSF161098">
    <property type="entry name" value="MetI-like"/>
    <property type="match status" value="1"/>
</dbReference>
<feature type="transmembrane region" description="Helical" evidence="7">
    <location>
        <begin position="141"/>
        <end position="168"/>
    </location>
</feature>
<dbReference type="PANTHER" id="PTHR47737:SF1">
    <property type="entry name" value="GLYCINE BETAINE_PROLINE BETAINE TRANSPORT SYSTEM PERMEASE PROTEIN PROW"/>
    <property type="match status" value="1"/>
</dbReference>
<dbReference type="GO" id="GO:0015871">
    <property type="term" value="P:choline transport"/>
    <property type="evidence" value="ECO:0007669"/>
    <property type="project" value="TreeGrafter"/>
</dbReference>
<dbReference type="Gene3D" id="1.10.3720.10">
    <property type="entry name" value="MetI-like"/>
    <property type="match status" value="1"/>
</dbReference>
<dbReference type="Pfam" id="PF00528">
    <property type="entry name" value="BPD_transp_1"/>
    <property type="match status" value="1"/>
</dbReference>
<feature type="transmembrane region" description="Helical" evidence="7">
    <location>
        <begin position="97"/>
        <end position="120"/>
    </location>
</feature>
<name>A0A1H9H9H3_9LACT</name>
<gene>
    <name evidence="9" type="ORF">SAMN05421767_10235</name>
</gene>
<dbReference type="OrthoDB" id="9787902at2"/>
<feature type="transmembrane region" description="Helical" evidence="7">
    <location>
        <begin position="220"/>
        <end position="240"/>
    </location>
</feature>
<keyword evidence="5 7" id="KW-1133">Transmembrane helix</keyword>
<accession>A0A1H9H9H3</accession>
<dbReference type="FunFam" id="1.10.3720.10:FF:000001">
    <property type="entry name" value="Glycine betaine ABC transporter, permease"/>
    <property type="match status" value="1"/>
</dbReference>
<dbReference type="GO" id="GO:0005275">
    <property type="term" value="F:amine transmembrane transporter activity"/>
    <property type="evidence" value="ECO:0007669"/>
    <property type="project" value="TreeGrafter"/>
</dbReference>
<protein>
    <submittedName>
        <fullName evidence="9">Glycine betaine/proline transport system permease protein/glycine betaine/proline transport system substrate-binding protein</fullName>
    </submittedName>
</protein>
<feature type="domain" description="ABC transmembrane type-1" evidence="8">
    <location>
        <begin position="94"/>
        <end position="273"/>
    </location>
</feature>
<dbReference type="PANTHER" id="PTHR47737">
    <property type="entry name" value="GLYCINE BETAINE/PROLINE BETAINE TRANSPORT SYSTEM PERMEASE PROTEIN PROW"/>
    <property type="match status" value="1"/>
</dbReference>